<accession>G3ICZ1</accession>
<name>G3ICZ1_CRIGR</name>
<gene>
    <name evidence="2" type="ORF">I79_021552</name>
</gene>
<protein>
    <recommendedName>
        <fullName evidence="4">Secreted protein</fullName>
    </recommendedName>
</protein>
<dbReference type="InParanoid" id="G3ICZ1"/>
<evidence type="ECO:0008006" key="4">
    <source>
        <dbReference type="Google" id="ProtNLM"/>
    </source>
</evidence>
<reference evidence="3" key="1">
    <citation type="journal article" date="2011" name="Nat. Biotechnol.">
        <title>The genomic sequence of the Chinese hamster ovary (CHO)-K1 cell line.</title>
        <authorList>
            <person name="Xu X."/>
            <person name="Nagarajan H."/>
            <person name="Lewis N.E."/>
            <person name="Pan S."/>
            <person name="Cai Z."/>
            <person name="Liu X."/>
            <person name="Chen W."/>
            <person name="Xie M."/>
            <person name="Wang W."/>
            <person name="Hammond S."/>
            <person name="Andersen M.R."/>
            <person name="Neff N."/>
            <person name="Passarelli B."/>
            <person name="Koh W."/>
            <person name="Fan H.C."/>
            <person name="Wang J."/>
            <person name="Gui Y."/>
            <person name="Lee K.H."/>
            <person name="Betenbaugh M.J."/>
            <person name="Quake S.R."/>
            <person name="Famili I."/>
            <person name="Palsson B.O."/>
            <person name="Wang J."/>
        </authorList>
    </citation>
    <scope>NUCLEOTIDE SEQUENCE [LARGE SCALE GENOMIC DNA]</scope>
    <source>
        <strain evidence="3">CHO K1 cell line</strain>
    </source>
</reference>
<feature type="chain" id="PRO_5003445399" description="Secreted protein" evidence="1">
    <location>
        <begin position="26"/>
        <end position="66"/>
    </location>
</feature>
<keyword evidence="1" id="KW-0732">Signal</keyword>
<sequence length="66" mass="7607">MRWRESLSLSLSLSLASAWLKGCWGSELRFQQPASDCQFPAPAQGTLFRCLPDPFLQGHRRLWDQQ</sequence>
<evidence type="ECO:0000313" key="2">
    <source>
        <dbReference type="EMBL" id="EGW12874.1"/>
    </source>
</evidence>
<proteinExistence type="predicted"/>
<dbReference type="Proteomes" id="UP000001075">
    <property type="component" value="Unassembled WGS sequence"/>
</dbReference>
<dbReference type="AlphaFoldDB" id="G3ICZ1"/>
<evidence type="ECO:0000313" key="3">
    <source>
        <dbReference type="Proteomes" id="UP000001075"/>
    </source>
</evidence>
<organism evidence="2 3">
    <name type="scientific">Cricetulus griseus</name>
    <name type="common">Chinese hamster</name>
    <name type="synonym">Cricetulus barabensis griseus</name>
    <dbReference type="NCBI Taxonomy" id="10029"/>
    <lineage>
        <taxon>Eukaryota</taxon>
        <taxon>Metazoa</taxon>
        <taxon>Chordata</taxon>
        <taxon>Craniata</taxon>
        <taxon>Vertebrata</taxon>
        <taxon>Euteleostomi</taxon>
        <taxon>Mammalia</taxon>
        <taxon>Eutheria</taxon>
        <taxon>Euarchontoglires</taxon>
        <taxon>Glires</taxon>
        <taxon>Rodentia</taxon>
        <taxon>Myomorpha</taxon>
        <taxon>Muroidea</taxon>
        <taxon>Cricetidae</taxon>
        <taxon>Cricetinae</taxon>
        <taxon>Cricetulus</taxon>
    </lineage>
</organism>
<dbReference type="EMBL" id="JH001980">
    <property type="protein sequence ID" value="EGW12874.1"/>
    <property type="molecule type" value="Genomic_DNA"/>
</dbReference>
<feature type="signal peptide" evidence="1">
    <location>
        <begin position="1"/>
        <end position="25"/>
    </location>
</feature>
<evidence type="ECO:0000256" key="1">
    <source>
        <dbReference type="SAM" id="SignalP"/>
    </source>
</evidence>